<feature type="domain" description="Heme haloperoxidase family profile" evidence="9">
    <location>
        <begin position="25"/>
        <end position="235"/>
    </location>
</feature>
<evidence type="ECO:0000256" key="6">
    <source>
        <dbReference type="ARBA" id="ARBA00023004"/>
    </source>
</evidence>
<keyword evidence="11" id="KW-1185">Reference proteome</keyword>
<dbReference type="InterPro" id="IPR000028">
    <property type="entry name" value="Chloroperoxidase"/>
</dbReference>
<dbReference type="Pfam" id="PF01328">
    <property type="entry name" value="Peroxidase_2"/>
    <property type="match status" value="1"/>
</dbReference>
<keyword evidence="3" id="KW-0349">Heme</keyword>
<evidence type="ECO:0000256" key="1">
    <source>
        <dbReference type="ARBA" id="ARBA00001970"/>
    </source>
</evidence>
<dbReference type="PROSITE" id="PS51405">
    <property type="entry name" value="HEME_HALOPEROXIDASE"/>
    <property type="match status" value="1"/>
</dbReference>
<evidence type="ECO:0000256" key="8">
    <source>
        <dbReference type="SAM" id="SignalP"/>
    </source>
</evidence>
<keyword evidence="6" id="KW-0408">Iron</keyword>
<proteinExistence type="inferred from homology"/>
<evidence type="ECO:0000256" key="3">
    <source>
        <dbReference type="ARBA" id="ARBA00022617"/>
    </source>
</evidence>
<evidence type="ECO:0000313" key="11">
    <source>
        <dbReference type="Proteomes" id="UP000701801"/>
    </source>
</evidence>
<gene>
    <name evidence="10" type="ORF">HYALB_00007615</name>
</gene>
<comment type="similarity">
    <text evidence="7">Belongs to the chloroperoxidase family.</text>
</comment>
<dbReference type="SUPFAM" id="SSF47571">
    <property type="entry name" value="Cloroperoxidase"/>
    <property type="match status" value="1"/>
</dbReference>
<dbReference type="AlphaFoldDB" id="A0A9N9PTX3"/>
<comment type="cofactor">
    <cofactor evidence="1">
        <name>heme b</name>
        <dbReference type="ChEBI" id="CHEBI:60344"/>
    </cofactor>
</comment>
<feature type="chain" id="PRO_5040242420" description="Heme haloperoxidase family profile domain-containing protein" evidence="8">
    <location>
        <begin position="19"/>
        <end position="248"/>
    </location>
</feature>
<reference evidence="10" key="1">
    <citation type="submission" date="2021-07" db="EMBL/GenBank/DDBJ databases">
        <authorList>
            <person name="Durling M."/>
        </authorList>
    </citation>
    <scope>NUCLEOTIDE SEQUENCE</scope>
</reference>
<keyword evidence="2" id="KW-0575">Peroxidase</keyword>
<keyword evidence="8" id="KW-0732">Signal</keyword>
<evidence type="ECO:0000256" key="5">
    <source>
        <dbReference type="ARBA" id="ARBA00023002"/>
    </source>
</evidence>
<dbReference type="Proteomes" id="UP000701801">
    <property type="component" value="Unassembled WGS sequence"/>
</dbReference>
<dbReference type="OrthoDB" id="407298at2759"/>
<feature type="signal peptide" evidence="8">
    <location>
        <begin position="1"/>
        <end position="18"/>
    </location>
</feature>
<evidence type="ECO:0000256" key="2">
    <source>
        <dbReference type="ARBA" id="ARBA00022559"/>
    </source>
</evidence>
<evidence type="ECO:0000256" key="7">
    <source>
        <dbReference type="ARBA" id="ARBA00025795"/>
    </source>
</evidence>
<evidence type="ECO:0000313" key="10">
    <source>
        <dbReference type="EMBL" id="CAG8974938.1"/>
    </source>
</evidence>
<name>A0A9N9PTX3_9HELO</name>
<evidence type="ECO:0000256" key="4">
    <source>
        <dbReference type="ARBA" id="ARBA00022723"/>
    </source>
</evidence>
<accession>A0A9N9PTX3</accession>
<dbReference type="InterPro" id="IPR036851">
    <property type="entry name" value="Chloroperoxidase-like_sf"/>
</dbReference>
<dbReference type="PANTHER" id="PTHR33577">
    <property type="entry name" value="STERIGMATOCYSTIN BIOSYNTHESIS PEROXIDASE STCC-RELATED"/>
    <property type="match status" value="1"/>
</dbReference>
<sequence>MYIQSATILALLTSLTAAQDDPSPADYPYIKPGDLDNRSACPGLNILANHGYINRNGTHITKESAIEAQILAFNFDRETAAGPIDAVLKYSTTSTPDISFNILDTSRPPLDQNGKLTRTDRFFGDPVPFNRTIWDSVIDSLPAEDNAFTWKEMADAGALRRIRAKAVNPEYEMFETHLNATFAQMTGLIAVFGGSVENGKARIDWLNASIVEERLPYHLGWKKSEEMLGSPQLGPILRAVRTAQSGGV</sequence>
<dbReference type="GO" id="GO:0004601">
    <property type="term" value="F:peroxidase activity"/>
    <property type="evidence" value="ECO:0007669"/>
    <property type="project" value="UniProtKB-KW"/>
</dbReference>
<comment type="caution">
    <text evidence="10">The sequence shown here is derived from an EMBL/GenBank/DDBJ whole genome shotgun (WGS) entry which is preliminary data.</text>
</comment>
<organism evidence="10 11">
    <name type="scientific">Hymenoscyphus albidus</name>
    <dbReference type="NCBI Taxonomy" id="595503"/>
    <lineage>
        <taxon>Eukaryota</taxon>
        <taxon>Fungi</taxon>
        <taxon>Dikarya</taxon>
        <taxon>Ascomycota</taxon>
        <taxon>Pezizomycotina</taxon>
        <taxon>Leotiomycetes</taxon>
        <taxon>Helotiales</taxon>
        <taxon>Helotiaceae</taxon>
        <taxon>Hymenoscyphus</taxon>
    </lineage>
</organism>
<keyword evidence="5" id="KW-0560">Oxidoreductase</keyword>
<dbReference type="GO" id="GO:0046872">
    <property type="term" value="F:metal ion binding"/>
    <property type="evidence" value="ECO:0007669"/>
    <property type="project" value="UniProtKB-KW"/>
</dbReference>
<keyword evidence="4" id="KW-0479">Metal-binding</keyword>
<dbReference type="EMBL" id="CAJVRM010000118">
    <property type="protein sequence ID" value="CAG8974938.1"/>
    <property type="molecule type" value="Genomic_DNA"/>
</dbReference>
<protein>
    <recommendedName>
        <fullName evidence="9">Heme haloperoxidase family profile domain-containing protein</fullName>
    </recommendedName>
</protein>
<dbReference type="Gene3D" id="1.10.489.10">
    <property type="entry name" value="Chloroperoxidase-like"/>
    <property type="match status" value="1"/>
</dbReference>
<evidence type="ECO:0000259" key="9">
    <source>
        <dbReference type="PROSITE" id="PS51405"/>
    </source>
</evidence>
<dbReference type="PANTHER" id="PTHR33577:SF9">
    <property type="entry name" value="PEROXIDASE STCC"/>
    <property type="match status" value="1"/>
</dbReference>